<dbReference type="EMBL" id="JAWQEG010006179">
    <property type="protein sequence ID" value="KAK3855525.1"/>
    <property type="molecule type" value="Genomic_DNA"/>
</dbReference>
<name>A0AAE1ELY8_PETCI</name>
<dbReference type="AlphaFoldDB" id="A0AAE1ELY8"/>
<keyword evidence="2" id="KW-1185">Reference proteome</keyword>
<dbReference type="Proteomes" id="UP001286313">
    <property type="component" value="Unassembled WGS sequence"/>
</dbReference>
<feature type="non-terminal residue" evidence="1">
    <location>
        <position position="1"/>
    </location>
</feature>
<gene>
    <name evidence="1" type="ORF">Pcinc_038074</name>
</gene>
<reference evidence="1" key="1">
    <citation type="submission" date="2023-10" db="EMBL/GenBank/DDBJ databases">
        <title>Genome assemblies of two species of porcelain crab, Petrolisthes cinctipes and Petrolisthes manimaculis (Anomura: Porcellanidae).</title>
        <authorList>
            <person name="Angst P."/>
        </authorList>
    </citation>
    <scope>NUCLEOTIDE SEQUENCE</scope>
    <source>
        <strain evidence="1">PB745_01</strain>
        <tissue evidence="1">Gill</tissue>
    </source>
</reference>
<accession>A0AAE1ELY8</accession>
<protein>
    <submittedName>
        <fullName evidence="1">Uncharacterized protein</fullName>
    </submittedName>
</protein>
<evidence type="ECO:0000313" key="1">
    <source>
        <dbReference type="EMBL" id="KAK3855525.1"/>
    </source>
</evidence>
<organism evidence="1 2">
    <name type="scientific">Petrolisthes cinctipes</name>
    <name type="common">Flat porcelain crab</name>
    <dbReference type="NCBI Taxonomy" id="88211"/>
    <lineage>
        <taxon>Eukaryota</taxon>
        <taxon>Metazoa</taxon>
        <taxon>Ecdysozoa</taxon>
        <taxon>Arthropoda</taxon>
        <taxon>Crustacea</taxon>
        <taxon>Multicrustacea</taxon>
        <taxon>Malacostraca</taxon>
        <taxon>Eumalacostraca</taxon>
        <taxon>Eucarida</taxon>
        <taxon>Decapoda</taxon>
        <taxon>Pleocyemata</taxon>
        <taxon>Anomura</taxon>
        <taxon>Galatheoidea</taxon>
        <taxon>Porcellanidae</taxon>
        <taxon>Petrolisthes</taxon>
    </lineage>
</organism>
<evidence type="ECO:0000313" key="2">
    <source>
        <dbReference type="Proteomes" id="UP001286313"/>
    </source>
</evidence>
<sequence length="165" mass="18667">MAPVLRSLARTYDKNSGLDLYHQGDHHHHTILTCTHNEVCDNPQDHVSASPIPTTTNTTTLQQLAHAEAQLGRVVEAVCKSSYHLMLEFETYMPTYESPDYHASWENARQESIIVRAQTGLVLKDILPLGLKEYDKNRPPKYEGHATIVYFHVTVLSVDSINEDL</sequence>
<comment type="caution">
    <text evidence="1">The sequence shown here is derived from an EMBL/GenBank/DDBJ whole genome shotgun (WGS) entry which is preliminary data.</text>
</comment>
<proteinExistence type="predicted"/>